<dbReference type="SUPFAM" id="SSF48452">
    <property type="entry name" value="TPR-like"/>
    <property type="match status" value="1"/>
</dbReference>
<protein>
    <submittedName>
        <fullName evidence="3">Tetratricopeptide repeat protein</fullName>
    </submittedName>
</protein>
<feature type="transmembrane region" description="Helical" evidence="2">
    <location>
        <begin position="7"/>
        <end position="24"/>
    </location>
</feature>
<sequence>MKPWLKILLQIGVPVVILIILFKLGPWYGWAGVAVLAAFVIYWLRGNYFAFQANVRYNKKDLRAAADYYGRAYKTNRNPGMAVSQAFVLLKLGENEAAESLLEQVMQRKLSRSSEINAKINYSIALWKRGKRAEAIGLMEAIVPNFKNSVVYGNLGLFYLMSNDLDKALAHNLEAYDYNDTDNTILDNLALNYYLLGRYEEAKEIYDKLMEQNPTFAEAYYYYAMTLAQLDEQDAAVKALEQGLSYEPSMITDVTKAMLEAKLREWRPAAAEE</sequence>
<dbReference type="PANTHER" id="PTHR12558:SF13">
    <property type="entry name" value="CELL DIVISION CYCLE PROTEIN 27 HOMOLOG"/>
    <property type="match status" value="1"/>
</dbReference>
<comment type="caution">
    <text evidence="3">The sequence shown here is derived from an EMBL/GenBank/DDBJ whole genome shotgun (WGS) entry which is preliminary data.</text>
</comment>
<dbReference type="Gene3D" id="1.25.40.10">
    <property type="entry name" value="Tetratricopeptide repeat domain"/>
    <property type="match status" value="2"/>
</dbReference>
<dbReference type="AlphaFoldDB" id="A0A4R5KSN5"/>
<keyword evidence="2" id="KW-0472">Membrane</keyword>
<evidence type="ECO:0000256" key="2">
    <source>
        <dbReference type="SAM" id="Phobius"/>
    </source>
</evidence>
<keyword evidence="4" id="KW-1185">Reference proteome</keyword>
<evidence type="ECO:0000313" key="3">
    <source>
        <dbReference type="EMBL" id="TDF98811.1"/>
    </source>
</evidence>
<organism evidence="3 4">
    <name type="scientific">Paenibacillus piri</name>
    <dbReference type="NCBI Taxonomy" id="2547395"/>
    <lineage>
        <taxon>Bacteria</taxon>
        <taxon>Bacillati</taxon>
        <taxon>Bacillota</taxon>
        <taxon>Bacilli</taxon>
        <taxon>Bacillales</taxon>
        <taxon>Paenibacillaceae</taxon>
        <taxon>Paenibacillus</taxon>
    </lineage>
</organism>
<dbReference type="RefSeq" id="WP_133227225.1">
    <property type="nucleotide sequence ID" value="NZ_SMRT01000003.1"/>
</dbReference>
<dbReference type="Proteomes" id="UP000295636">
    <property type="component" value="Unassembled WGS sequence"/>
</dbReference>
<evidence type="ECO:0000256" key="1">
    <source>
        <dbReference type="PROSITE-ProRule" id="PRU00339"/>
    </source>
</evidence>
<keyword evidence="1" id="KW-0802">TPR repeat</keyword>
<dbReference type="InterPro" id="IPR019734">
    <property type="entry name" value="TPR_rpt"/>
</dbReference>
<dbReference type="PROSITE" id="PS50005">
    <property type="entry name" value="TPR"/>
    <property type="match status" value="2"/>
</dbReference>
<dbReference type="SMART" id="SM00028">
    <property type="entry name" value="TPR"/>
    <property type="match status" value="4"/>
</dbReference>
<dbReference type="EMBL" id="SMRT01000003">
    <property type="protein sequence ID" value="TDF98811.1"/>
    <property type="molecule type" value="Genomic_DNA"/>
</dbReference>
<accession>A0A4R5KSN5</accession>
<reference evidence="3 4" key="1">
    <citation type="submission" date="2019-03" db="EMBL/GenBank/DDBJ databases">
        <title>This is whole genome sequence of Paenibacillus sp MS74 strain.</title>
        <authorList>
            <person name="Trinh H.N."/>
        </authorList>
    </citation>
    <scope>NUCLEOTIDE SEQUENCE [LARGE SCALE GENOMIC DNA]</scope>
    <source>
        <strain evidence="3 4">MS74</strain>
    </source>
</reference>
<dbReference type="OrthoDB" id="369370at2"/>
<dbReference type="PANTHER" id="PTHR12558">
    <property type="entry name" value="CELL DIVISION CYCLE 16,23,27"/>
    <property type="match status" value="1"/>
</dbReference>
<dbReference type="InterPro" id="IPR011990">
    <property type="entry name" value="TPR-like_helical_dom_sf"/>
</dbReference>
<feature type="repeat" description="TPR" evidence="1">
    <location>
        <begin position="183"/>
        <end position="216"/>
    </location>
</feature>
<feature type="transmembrane region" description="Helical" evidence="2">
    <location>
        <begin position="30"/>
        <end position="51"/>
    </location>
</feature>
<feature type="repeat" description="TPR" evidence="1">
    <location>
        <begin position="217"/>
        <end position="250"/>
    </location>
</feature>
<keyword evidence="2" id="KW-0812">Transmembrane</keyword>
<keyword evidence="2" id="KW-1133">Transmembrane helix</keyword>
<name>A0A4R5KSN5_9BACL</name>
<gene>
    <name evidence="3" type="ORF">E1757_09840</name>
</gene>
<proteinExistence type="predicted"/>
<dbReference type="Pfam" id="PF14559">
    <property type="entry name" value="TPR_19"/>
    <property type="match status" value="1"/>
</dbReference>
<evidence type="ECO:0000313" key="4">
    <source>
        <dbReference type="Proteomes" id="UP000295636"/>
    </source>
</evidence>